<reference evidence="2 3" key="1">
    <citation type="journal article" date="2014" name="Agronomy (Basel)">
        <title>A Draft Genome Sequence for Ensete ventricosum, the Drought-Tolerant Tree Against Hunger.</title>
        <authorList>
            <person name="Harrison J."/>
            <person name="Moore K.A."/>
            <person name="Paszkiewicz K."/>
            <person name="Jones T."/>
            <person name="Grant M."/>
            <person name="Ambacheew D."/>
            <person name="Muzemil S."/>
            <person name="Studholme D.J."/>
        </authorList>
    </citation>
    <scope>NUCLEOTIDE SEQUENCE [LARGE SCALE GENOMIC DNA]</scope>
</reference>
<feature type="region of interest" description="Disordered" evidence="1">
    <location>
        <begin position="129"/>
        <end position="162"/>
    </location>
</feature>
<name>A0A426ZVE6_ENSVE</name>
<dbReference type="AlphaFoldDB" id="A0A426ZVE6"/>
<evidence type="ECO:0000313" key="3">
    <source>
        <dbReference type="Proteomes" id="UP000287651"/>
    </source>
</evidence>
<comment type="caution">
    <text evidence="2">The sequence shown here is derived from an EMBL/GenBank/DDBJ whole genome shotgun (WGS) entry which is preliminary data.</text>
</comment>
<evidence type="ECO:0000256" key="1">
    <source>
        <dbReference type="SAM" id="MobiDB-lite"/>
    </source>
</evidence>
<accession>A0A426ZVE6</accession>
<protein>
    <submittedName>
        <fullName evidence="2">Uncharacterized protein</fullName>
    </submittedName>
</protein>
<dbReference type="EMBL" id="AMZH03004859">
    <property type="protein sequence ID" value="RRT67948.1"/>
    <property type="molecule type" value="Genomic_DNA"/>
</dbReference>
<sequence>MGTDTVRDMASLDPELLQLPEVSHLALKAKPKIAEELYFQWLSFPETGKLVRVPYVKWLVHASLTSIISVVVLDDTFAITIMSHLFRMDVSVKSLIEDAKSGSPLNAVGSSSTSGAAAINSLPSMFPAGSAPPLSPRSTTGSPRFMKRSLGAGPSPFGSPLKLVSEPVKEEVIPQVSNC</sequence>
<dbReference type="Proteomes" id="UP000287651">
    <property type="component" value="Unassembled WGS sequence"/>
</dbReference>
<evidence type="ECO:0000313" key="2">
    <source>
        <dbReference type="EMBL" id="RRT67948.1"/>
    </source>
</evidence>
<organism evidence="2 3">
    <name type="scientific">Ensete ventricosum</name>
    <name type="common">Abyssinian banana</name>
    <name type="synonym">Musa ensete</name>
    <dbReference type="NCBI Taxonomy" id="4639"/>
    <lineage>
        <taxon>Eukaryota</taxon>
        <taxon>Viridiplantae</taxon>
        <taxon>Streptophyta</taxon>
        <taxon>Embryophyta</taxon>
        <taxon>Tracheophyta</taxon>
        <taxon>Spermatophyta</taxon>
        <taxon>Magnoliopsida</taxon>
        <taxon>Liliopsida</taxon>
        <taxon>Zingiberales</taxon>
        <taxon>Musaceae</taxon>
        <taxon>Ensete</taxon>
    </lineage>
</organism>
<proteinExistence type="predicted"/>
<gene>
    <name evidence="2" type="ORF">B296_00021447</name>
</gene>